<accession>A0A1Z5JAG8</accession>
<proteinExistence type="predicted"/>
<dbReference type="EMBL" id="BDSP01000032">
    <property type="protein sequence ID" value="GAX10994.1"/>
    <property type="molecule type" value="Genomic_DNA"/>
</dbReference>
<keyword evidence="2" id="KW-1185">Reference proteome</keyword>
<evidence type="ECO:0000313" key="1">
    <source>
        <dbReference type="EMBL" id="GAX10994.1"/>
    </source>
</evidence>
<evidence type="ECO:0000313" key="2">
    <source>
        <dbReference type="Proteomes" id="UP000198406"/>
    </source>
</evidence>
<gene>
    <name evidence="1" type="ORF">FisN_2Lu524</name>
</gene>
<reference evidence="1 2" key="1">
    <citation type="journal article" date="2015" name="Plant Cell">
        <title>Oil accumulation by the oleaginous diatom Fistulifera solaris as revealed by the genome and transcriptome.</title>
        <authorList>
            <person name="Tanaka T."/>
            <person name="Maeda Y."/>
            <person name="Veluchamy A."/>
            <person name="Tanaka M."/>
            <person name="Abida H."/>
            <person name="Marechal E."/>
            <person name="Bowler C."/>
            <person name="Muto M."/>
            <person name="Sunaga Y."/>
            <person name="Tanaka M."/>
            <person name="Yoshino T."/>
            <person name="Taniguchi T."/>
            <person name="Fukuda Y."/>
            <person name="Nemoto M."/>
            <person name="Matsumoto M."/>
            <person name="Wong P.S."/>
            <person name="Aburatani S."/>
            <person name="Fujibuchi W."/>
        </authorList>
    </citation>
    <scope>NUCLEOTIDE SEQUENCE [LARGE SCALE GENOMIC DNA]</scope>
    <source>
        <strain evidence="1 2">JPCC DA0580</strain>
    </source>
</reference>
<sequence>MTTAAITRSSQIKWAVSGWAFFIAENAILSENRTWIIDQLGDDGYHTLYGAFSTAAMASVGFAYLKRLSRPPPSPAHLPALALSWGCLSSGLFLALQTAPSMQIPVSIQQKDGPTSNTPSWKLQVRCPFDFTHDRDNNETVKGIERISRHPGLWSLAFVALSNAALLPPLHPLQLWWMGPTAVAWVGGNHTDARYRRGMGGTLDPVYESQTSNIPFSAIVTGRQGNATDAMKKMLQEIKPLNALVSIGVATLFVLSRGRIKA</sequence>
<name>A0A1Z5JAG8_FISSO</name>
<organism evidence="1 2">
    <name type="scientific">Fistulifera solaris</name>
    <name type="common">Oleaginous diatom</name>
    <dbReference type="NCBI Taxonomy" id="1519565"/>
    <lineage>
        <taxon>Eukaryota</taxon>
        <taxon>Sar</taxon>
        <taxon>Stramenopiles</taxon>
        <taxon>Ochrophyta</taxon>
        <taxon>Bacillariophyta</taxon>
        <taxon>Bacillariophyceae</taxon>
        <taxon>Bacillariophycidae</taxon>
        <taxon>Naviculales</taxon>
        <taxon>Naviculaceae</taxon>
        <taxon>Fistulifera</taxon>
    </lineage>
</organism>
<dbReference type="OrthoDB" id="41527at2759"/>
<comment type="caution">
    <text evidence="1">The sequence shown here is derived from an EMBL/GenBank/DDBJ whole genome shotgun (WGS) entry which is preliminary data.</text>
</comment>
<protein>
    <submittedName>
        <fullName evidence="1">Uncharacterized protein</fullName>
    </submittedName>
</protein>
<dbReference type="Proteomes" id="UP000198406">
    <property type="component" value="Unassembled WGS sequence"/>
</dbReference>
<dbReference type="AlphaFoldDB" id="A0A1Z5JAG8"/>
<dbReference type="InParanoid" id="A0A1Z5JAG8"/>